<keyword evidence="3" id="KW-1185">Reference proteome</keyword>
<sequence length="178" mass="19612">MPEHIRLAVIIGSVRKGRFGPTVARWLIGQAAPRSTTTVDVVDLADEAAQPRFAERIAAADAVVVITPEYNHGYPGPLKEAVDSLAKEWYAKPVSFVSYGGISGGLRAVEQLRLVFAELHAVTIRETVSFHNAGDRFDAEGEVVDPEAANLAARRMFHQLEWWAHTLRRGRADRPYPG</sequence>
<protein>
    <submittedName>
        <fullName evidence="2">Flavoprotein</fullName>
    </submittedName>
</protein>
<dbReference type="SUPFAM" id="SSF52218">
    <property type="entry name" value="Flavoproteins"/>
    <property type="match status" value="1"/>
</dbReference>
<feature type="domain" description="NADPH-dependent FMN reductase-like" evidence="1">
    <location>
        <begin position="6"/>
        <end position="133"/>
    </location>
</feature>
<gene>
    <name evidence="2" type="ORF">UA74_14995</name>
</gene>
<dbReference type="Pfam" id="PF03358">
    <property type="entry name" value="FMN_red"/>
    <property type="match status" value="1"/>
</dbReference>
<evidence type="ECO:0000313" key="3">
    <source>
        <dbReference type="Proteomes" id="UP000185511"/>
    </source>
</evidence>
<dbReference type="InterPro" id="IPR050712">
    <property type="entry name" value="NAD(P)H-dep_reductase"/>
</dbReference>
<dbReference type="EMBL" id="CP016076">
    <property type="protein sequence ID" value="APU15055.1"/>
    <property type="molecule type" value="Genomic_DNA"/>
</dbReference>
<organism evidence="2 3">
    <name type="scientific">Actinoalloteichus fjordicus</name>
    <dbReference type="NCBI Taxonomy" id="1612552"/>
    <lineage>
        <taxon>Bacteria</taxon>
        <taxon>Bacillati</taxon>
        <taxon>Actinomycetota</taxon>
        <taxon>Actinomycetes</taxon>
        <taxon>Pseudonocardiales</taxon>
        <taxon>Pseudonocardiaceae</taxon>
        <taxon>Actinoalloteichus</taxon>
    </lineage>
</organism>
<dbReference type="GO" id="GO:0016491">
    <property type="term" value="F:oxidoreductase activity"/>
    <property type="evidence" value="ECO:0007669"/>
    <property type="project" value="InterPro"/>
</dbReference>
<accession>A0AAC9LEX0</accession>
<dbReference type="InterPro" id="IPR005025">
    <property type="entry name" value="FMN_Rdtase-like_dom"/>
</dbReference>
<dbReference type="AlphaFoldDB" id="A0AAC9LEX0"/>
<evidence type="ECO:0000259" key="1">
    <source>
        <dbReference type="Pfam" id="PF03358"/>
    </source>
</evidence>
<dbReference type="InterPro" id="IPR029039">
    <property type="entry name" value="Flavoprotein-like_sf"/>
</dbReference>
<dbReference type="Proteomes" id="UP000185511">
    <property type="component" value="Chromosome"/>
</dbReference>
<evidence type="ECO:0000313" key="2">
    <source>
        <dbReference type="EMBL" id="APU15055.1"/>
    </source>
</evidence>
<dbReference type="GO" id="GO:0010181">
    <property type="term" value="F:FMN binding"/>
    <property type="evidence" value="ECO:0007669"/>
    <property type="project" value="TreeGrafter"/>
</dbReference>
<dbReference type="Gene3D" id="3.40.50.360">
    <property type="match status" value="1"/>
</dbReference>
<dbReference type="RefSeq" id="WP_075766153.1">
    <property type="nucleotide sequence ID" value="NZ_CP016076.1"/>
</dbReference>
<dbReference type="PANTHER" id="PTHR30543:SF21">
    <property type="entry name" value="NAD(P)H-DEPENDENT FMN REDUCTASE LOT6"/>
    <property type="match status" value="1"/>
</dbReference>
<dbReference type="PANTHER" id="PTHR30543">
    <property type="entry name" value="CHROMATE REDUCTASE"/>
    <property type="match status" value="1"/>
</dbReference>
<proteinExistence type="predicted"/>
<name>A0AAC9LEX0_9PSEU</name>
<reference evidence="3" key="1">
    <citation type="submission" date="2016-06" db="EMBL/GenBank/DDBJ databases">
        <title>Complete genome sequence of Actinoalloteichus fjordicus DSM 46855 (=ADI127-17), type strain of the new species Actinoalloteichus fjordicus.</title>
        <authorList>
            <person name="Ruckert C."/>
            <person name="Nouioui I."/>
            <person name="Willmese J."/>
            <person name="van Wezel G."/>
            <person name="Klenk H.-P."/>
            <person name="Kalinowski J."/>
            <person name="Zotchev S.B."/>
        </authorList>
    </citation>
    <scope>NUCLEOTIDE SEQUENCE [LARGE SCALE GENOMIC DNA]</scope>
    <source>
        <strain evidence="3">ADI127-7</strain>
    </source>
</reference>
<dbReference type="GO" id="GO:0005829">
    <property type="term" value="C:cytosol"/>
    <property type="evidence" value="ECO:0007669"/>
    <property type="project" value="TreeGrafter"/>
</dbReference>
<dbReference type="KEGG" id="acad:UA74_14995"/>